<reference evidence="1" key="1">
    <citation type="submission" date="2021-02" db="EMBL/GenBank/DDBJ databases">
        <authorList>
            <person name="Nowell W R."/>
        </authorList>
    </citation>
    <scope>NUCLEOTIDE SEQUENCE</scope>
</reference>
<dbReference type="SMART" id="SM00238">
    <property type="entry name" value="BIR"/>
    <property type="match status" value="2"/>
</dbReference>
<dbReference type="SUPFAM" id="SSF57924">
    <property type="entry name" value="Inhibitor of apoptosis (IAP) repeat"/>
    <property type="match status" value="2"/>
</dbReference>
<name>A0A813M907_9BILA</name>
<protein>
    <submittedName>
        <fullName evidence="1">Uncharacterized protein</fullName>
    </submittedName>
</protein>
<comment type="caution">
    <text evidence="1">The sequence shown here is derived from an EMBL/GenBank/DDBJ whole genome shotgun (WGS) entry which is preliminary data.</text>
</comment>
<dbReference type="PANTHER" id="PTHR10044:SF139">
    <property type="entry name" value="DEATH-ASSOCIATED INHIBITOR OF APOPTOSIS 2"/>
    <property type="match status" value="1"/>
</dbReference>
<gene>
    <name evidence="1" type="ORF">IZO911_LOCUS551</name>
</gene>
<dbReference type="InterPro" id="IPR001370">
    <property type="entry name" value="BIR_rpt"/>
</dbReference>
<dbReference type="CDD" id="cd00022">
    <property type="entry name" value="BIR"/>
    <property type="match status" value="2"/>
</dbReference>
<dbReference type="EMBL" id="CAJNOE010000002">
    <property type="protein sequence ID" value="CAF0713932.1"/>
    <property type="molecule type" value="Genomic_DNA"/>
</dbReference>
<dbReference type="PANTHER" id="PTHR10044">
    <property type="entry name" value="INHIBITOR OF APOPTOSIS"/>
    <property type="match status" value="1"/>
</dbReference>
<dbReference type="GO" id="GO:0051726">
    <property type="term" value="P:regulation of cell cycle"/>
    <property type="evidence" value="ECO:0007669"/>
    <property type="project" value="TreeGrafter"/>
</dbReference>
<evidence type="ECO:0000313" key="1">
    <source>
        <dbReference type="EMBL" id="CAF0713932.1"/>
    </source>
</evidence>
<dbReference type="Gene3D" id="1.10.1170.10">
    <property type="entry name" value="Inhibitor Of Apoptosis Protein (2mihbC-IAP-1), Chain A"/>
    <property type="match status" value="2"/>
</dbReference>
<accession>A0A813M907</accession>
<dbReference type="Pfam" id="PF00653">
    <property type="entry name" value="BIR"/>
    <property type="match status" value="2"/>
</dbReference>
<dbReference type="GO" id="GO:0005634">
    <property type="term" value="C:nucleus"/>
    <property type="evidence" value="ECO:0007669"/>
    <property type="project" value="TreeGrafter"/>
</dbReference>
<dbReference type="GO" id="GO:0005737">
    <property type="term" value="C:cytoplasm"/>
    <property type="evidence" value="ECO:0007669"/>
    <property type="project" value="TreeGrafter"/>
</dbReference>
<dbReference type="PROSITE" id="PS50143">
    <property type="entry name" value="BIR_REPEAT_2"/>
    <property type="match status" value="2"/>
</dbReference>
<dbReference type="InterPro" id="IPR050784">
    <property type="entry name" value="IAP"/>
</dbReference>
<sequence>MVTTATTTSHFQTHTNSNGKCIALKQGVHNRVQKLRTKLISRGIHSTKVMATAGFTYTGVGDTVRCNICSLEISRWTATMIPSDIHAERSPQCEFVRSQLPSRAVEMDITVNPAKRQKIESYSDQYKHSCRLVEVKILKQIRRNTFSHWSSETKPLVEQMITAGFFSCNVGDRVICLYCSLICQQWIVGNDDPSEVHKTMSPQCVYVQSMLIHPQSSSTLVLDDMSSNNQTQLERNRVVQSSGTNQTSNSCTSNQYLVSINDPNVLSRYVAARLDLTISQSVLDENFILSVIKRCWEDQLKLKPPRTTLKIAHKALYGRTVKHNESGRLNNANDLWKYVFTDKFTKKIEPCVYTYVIDDHAWRFSEVGSRLLTDIASKHALLANGCEYVRYAGEFHLRPKHGWEKIDDEWELVIDNGSGTYAPSSELLKNLKELLVFNFPGLNVVTYDQEDPKLKESKDQMKAATEENKHNTIAIDELAKLSPLSISSNIQ</sequence>
<dbReference type="AlphaFoldDB" id="A0A813M907"/>
<organism evidence="1 2">
    <name type="scientific">Adineta steineri</name>
    <dbReference type="NCBI Taxonomy" id="433720"/>
    <lineage>
        <taxon>Eukaryota</taxon>
        <taxon>Metazoa</taxon>
        <taxon>Spiralia</taxon>
        <taxon>Gnathifera</taxon>
        <taxon>Rotifera</taxon>
        <taxon>Eurotatoria</taxon>
        <taxon>Bdelloidea</taxon>
        <taxon>Adinetida</taxon>
        <taxon>Adinetidae</taxon>
        <taxon>Adineta</taxon>
    </lineage>
</organism>
<proteinExistence type="predicted"/>
<dbReference type="Proteomes" id="UP000663860">
    <property type="component" value="Unassembled WGS sequence"/>
</dbReference>
<evidence type="ECO:0000313" key="2">
    <source>
        <dbReference type="Proteomes" id="UP000663860"/>
    </source>
</evidence>